<gene>
    <name evidence="2" type="ORF">HYY20_10305</name>
</gene>
<feature type="non-terminal residue" evidence="2">
    <location>
        <position position="381"/>
    </location>
</feature>
<dbReference type="InterPro" id="IPR003673">
    <property type="entry name" value="CoA-Trfase_fam_III"/>
</dbReference>
<evidence type="ECO:0000313" key="2">
    <source>
        <dbReference type="EMBL" id="MBI2877262.1"/>
    </source>
</evidence>
<evidence type="ECO:0000313" key="3">
    <source>
        <dbReference type="Proteomes" id="UP000769766"/>
    </source>
</evidence>
<comment type="caution">
    <text evidence="2">The sequence shown here is derived from an EMBL/GenBank/DDBJ whole genome shotgun (WGS) entry which is preliminary data.</text>
</comment>
<dbReference type="Gene3D" id="3.40.50.10540">
    <property type="entry name" value="Crotonobetainyl-coa:carnitine coa-transferase, domain 1"/>
    <property type="match status" value="1"/>
</dbReference>
<protein>
    <submittedName>
        <fullName evidence="2">CoA transferase</fullName>
    </submittedName>
</protein>
<dbReference type="SUPFAM" id="SSF89796">
    <property type="entry name" value="CoA-transferase family III (CaiB/BaiF)"/>
    <property type="match status" value="1"/>
</dbReference>
<accession>A0A932CQ08</accession>
<evidence type="ECO:0000256" key="1">
    <source>
        <dbReference type="ARBA" id="ARBA00022679"/>
    </source>
</evidence>
<dbReference type="InterPro" id="IPR050483">
    <property type="entry name" value="CoA-transferase_III_domain"/>
</dbReference>
<sequence>MKKEEFYQEVIRDSRGPLEGLKVLEATTTGAGPWTGALLTDLGAGTIKIDQPEVGDISRHIPPFVPGPPKMEAGTLHLSINRGKKCITLNLKSPQGQAIFRELAAGMDVVVQNYKPGTMDEWGLGYRDIGRVKADIVYTSVSGFGQYGPLSYRPGYDPVGQAMGGLMSVTGFPEGPPTRAGFAIADNMTAWLGAFATVSALLYREKTGRGQHVDVNLLDSILYSSQSFIMAAANAGYVAGRSGNRSPLSAPSDLYRCKDGGHIRLVAGLDSHWVRLCQLMGREDLAEDPRLQNRSSRAENAALVEESVREWVQDFDQEEVVGILDEAGLVVAPVLNFSQILENEHVLAREMVVEVDHPLAGKLKLYGVGAKFSRTPGRVQG</sequence>
<dbReference type="EMBL" id="JACPRF010000313">
    <property type="protein sequence ID" value="MBI2877262.1"/>
    <property type="molecule type" value="Genomic_DNA"/>
</dbReference>
<dbReference type="Proteomes" id="UP000769766">
    <property type="component" value="Unassembled WGS sequence"/>
</dbReference>
<organism evidence="2 3">
    <name type="scientific">Tectimicrobiota bacterium</name>
    <dbReference type="NCBI Taxonomy" id="2528274"/>
    <lineage>
        <taxon>Bacteria</taxon>
        <taxon>Pseudomonadati</taxon>
        <taxon>Nitrospinota/Tectimicrobiota group</taxon>
        <taxon>Candidatus Tectimicrobiota</taxon>
    </lineage>
</organism>
<reference evidence="2" key="1">
    <citation type="submission" date="2020-07" db="EMBL/GenBank/DDBJ databases">
        <title>Huge and variable diversity of episymbiotic CPR bacteria and DPANN archaea in groundwater ecosystems.</title>
        <authorList>
            <person name="He C.Y."/>
            <person name="Keren R."/>
            <person name="Whittaker M."/>
            <person name="Farag I.F."/>
            <person name="Doudna J."/>
            <person name="Cate J.H.D."/>
            <person name="Banfield J.F."/>
        </authorList>
    </citation>
    <scope>NUCLEOTIDE SEQUENCE</scope>
    <source>
        <strain evidence="2">NC_groundwater_672_Ag_B-0.1um_62_36</strain>
    </source>
</reference>
<dbReference type="GO" id="GO:0008410">
    <property type="term" value="F:CoA-transferase activity"/>
    <property type="evidence" value="ECO:0007669"/>
    <property type="project" value="TreeGrafter"/>
</dbReference>
<dbReference type="AlphaFoldDB" id="A0A932CQ08"/>
<name>A0A932CQ08_UNCTE</name>
<keyword evidence="1 2" id="KW-0808">Transferase</keyword>
<proteinExistence type="predicted"/>
<dbReference type="InterPro" id="IPR044855">
    <property type="entry name" value="CoA-Trfase_III_dom3_sf"/>
</dbReference>
<dbReference type="PANTHER" id="PTHR48207">
    <property type="entry name" value="SUCCINATE--HYDROXYMETHYLGLUTARATE COA-TRANSFERASE"/>
    <property type="match status" value="1"/>
</dbReference>
<dbReference type="Pfam" id="PF02515">
    <property type="entry name" value="CoA_transf_3"/>
    <property type="match status" value="1"/>
</dbReference>
<dbReference type="Gene3D" id="3.30.1540.10">
    <property type="entry name" value="formyl-coa transferase, domain 3"/>
    <property type="match status" value="1"/>
</dbReference>
<dbReference type="InterPro" id="IPR023606">
    <property type="entry name" value="CoA-Trfase_III_dom_1_sf"/>
</dbReference>
<dbReference type="PANTHER" id="PTHR48207:SF3">
    <property type="entry name" value="SUCCINATE--HYDROXYMETHYLGLUTARATE COA-TRANSFERASE"/>
    <property type="match status" value="1"/>
</dbReference>